<reference evidence="2" key="3">
    <citation type="submission" date="2019-06" db="EMBL/GenBank/DDBJ databases">
        <authorList>
            <person name="Poynton C."/>
            <person name="Hasenbein S."/>
            <person name="Benoit J.B."/>
            <person name="Sepulveda M.S."/>
            <person name="Poelchau M.F."/>
            <person name="Murali S.C."/>
            <person name="Chen S."/>
            <person name="Glastad K.M."/>
            <person name="Werren J.H."/>
            <person name="Vineis J.H."/>
            <person name="Bowen J.L."/>
            <person name="Friedrich M."/>
            <person name="Jones J."/>
            <person name="Robertson H.M."/>
            <person name="Feyereisen R."/>
            <person name="Mechler-Hickson A."/>
            <person name="Mathers N."/>
            <person name="Lee C.E."/>
            <person name="Colbourne J.K."/>
            <person name="Biales A."/>
            <person name="Johnston J.S."/>
            <person name="Wellborn G.A."/>
            <person name="Rosendale A.J."/>
            <person name="Cridge A.G."/>
            <person name="Munoz-Torres M.C."/>
            <person name="Bain P.A."/>
            <person name="Manny A.R."/>
            <person name="Major K.M."/>
            <person name="Lambert F.N."/>
            <person name="Vulpe C.D."/>
            <person name="Tuck P."/>
            <person name="Blalock B.J."/>
            <person name="Lin Y.-Y."/>
            <person name="Smith M.E."/>
            <person name="Ochoa-Acuna H."/>
            <person name="Chen M.-J.M."/>
            <person name="Childers C.P."/>
            <person name="Qu J."/>
            <person name="Dugan S."/>
            <person name="Lee S.L."/>
            <person name="Chao H."/>
            <person name="Dinh H."/>
            <person name="Han Y."/>
            <person name="Doddapaneni H."/>
            <person name="Worley K.C."/>
            <person name="Muzny D.M."/>
            <person name="Gibbs R.A."/>
            <person name="Richards S."/>
        </authorList>
    </citation>
    <scope>NUCLEOTIDE SEQUENCE</scope>
    <source>
        <strain evidence="2">HAZT.00-mixed</strain>
        <tissue evidence="2">Whole organism</tissue>
    </source>
</reference>
<reference evidence="2" key="2">
    <citation type="journal article" date="2018" name="Environ. Sci. Technol.">
        <title>The Toxicogenome of Hyalella azteca: A Model for Sediment Ecotoxicology and Evolutionary Toxicology.</title>
        <authorList>
            <person name="Poynton H.C."/>
            <person name="Hasenbein S."/>
            <person name="Benoit J.B."/>
            <person name="Sepulveda M.S."/>
            <person name="Poelchau M.F."/>
            <person name="Hughes D.S.T."/>
            <person name="Murali S.C."/>
            <person name="Chen S."/>
            <person name="Glastad K.M."/>
            <person name="Goodisman M.A.D."/>
            <person name="Werren J.H."/>
            <person name="Vineis J.H."/>
            <person name="Bowen J.L."/>
            <person name="Friedrich M."/>
            <person name="Jones J."/>
            <person name="Robertson H.M."/>
            <person name="Feyereisen R."/>
            <person name="Mechler-Hickson A."/>
            <person name="Mathers N."/>
            <person name="Lee C.E."/>
            <person name="Colbourne J.K."/>
            <person name="Biales A."/>
            <person name="Johnston J.S."/>
            <person name="Wellborn G.A."/>
            <person name="Rosendale A.J."/>
            <person name="Cridge A.G."/>
            <person name="Munoz-Torres M.C."/>
            <person name="Bain P.A."/>
            <person name="Manny A.R."/>
            <person name="Major K.M."/>
            <person name="Lambert F.N."/>
            <person name="Vulpe C.D."/>
            <person name="Tuck P."/>
            <person name="Blalock B.J."/>
            <person name="Lin Y.Y."/>
            <person name="Smith M.E."/>
            <person name="Ochoa-Acuna H."/>
            <person name="Chen M.M."/>
            <person name="Childers C.P."/>
            <person name="Qu J."/>
            <person name="Dugan S."/>
            <person name="Lee S.L."/>
            <person name="Chao H."/>
            <person name="Dinh H."/>
            <person name="Han Y."/>
            <person name="Doddapaneni H."/>
            <person name="Worley K.C."/>
            <person name="Muzny D.M."/>
            <person name="Gibbs R.A."/>
            <person name="Richards S."/>
        </authorList>
    </citation>
    <scope>NUCLEOTIDE SEQUENCE</scope>
    <source>
        <strain evidence="2">HAZT.00-mixed</strain>
        <tissue evidence="2">Whole organism</tissue>
    </source>
</reference>
<dbReference type="OMA" id="HTVRTEN"/>
<evidence type="ECO:0000313" key="4">
    <source>
        <dbReference type="RefSeq" id="XP_018019360.1"/>
    </source>
</evidence>
<dbReference type="AlphaFoldDB" id="A0A6A0H348"/>
<sequence length="596" mass="60963">MRVLVLSCLLAASLAAPAAQPEKDDDNLAVEAGPGVVHVVGAPVGYEAKVITGTSVADRRQAVAYATPVLSNTGTPVFAGFAPSVSTYAASVPVLHKFREIDDDDVKVISHGYNAVANIPSGVNVVVSSPVATEHTGQIKVETPVVTAYHATNNVAYKVGQAGAVPAAATYHQVGHSISTPAVASYAVATPVQYKAAAVDVAPAVATVQHQAVVHEVKPVSVAVPTTYTFESAQTVELAPKEVHVPVHHQTVHVPVEKRVQYGTKNFVVGSTTTVHKPQLSAPAISAPNVLVAKTNLAAPEVTVHQSEVTVEKKSPNYVAAPYDAGVIVEKANPEFKQIDVPTPVEVPQPIPVPTPYAVPVAQPVKVKSSINPVVHTDVHTVRTENVVTPIEYSAHHHVAASPVVASAPAVQTSAVQGAPVALSYGAPTATGIAQAVALQGVPSQSFAVQGVPSHGYAIQGVPSQSFAVQGVPNQGFAVQGVSSQGFVSGGQAIGYSGFPAGYNAVVAASPTYVAGGYQKIDAIPSTAFTGQKVGEAVFQSAVIGDVQTGAANKVITYTAGAGTVGQQVVQGNPTLHFVAAPAAQVTLSGHVEKKN</sequence>
<proteinExistence type="predicted"/>
<evidence type="ECO:0000256" key="1">
    <source>
        <dbReference type="SAM" id="SignalP"/>
    </source>
</evidence>
<evidence type="ECO:0000313" key="2">
    <source>
        <dbReference type="EMBL" id="KAA0197158.1"/>
    </source>
</evidence>
<keyword evidence="3" id="KW-1185">Reference proteome</keyword>
<dbReference type="KEGG" id="hazt:108675836"/>
<dbReference type="EMBL" id="JQDR03008429">
    <property type="protein sequence ID" value="KAA0197158.1"/>
    <property type="molecule type" value="Genomic_DNA"/>
</dbReference>
<feature type="chain" id="PRO_5044628570" evidence="1">
    <location>
        <begin position="16"/>
        <end position="596"/>
    </location>
</feature>
<protein>
    <submittedName>
        <fullName evidence="4">Uncharacterized protein LOC108675836</fullName>
    </submittedName>
</protein>
<dbReference type="RefSeq" id="XP_018019360.1">
    <property type="nucleotide sequence ID" value="XM_018163871.2"/>
</dbReference>
<feature type="signal peptide" evidence="1">
    <location>
        <begin position="1"/>
        <end position="15"/>
    </location>
</feature>
<dbReference type="OrthoDB" id="6380427at2759"/>
<organism evidence="2">
    <name type="scientific">Hyalella azteca</name>
    <name type="common">Amphipod</name>
    <dbReference type="NCBI Taxonomy" id="294128"/>
    <lineage>
        <taxon>Eukaryota</taxon>
        <taxon>Metazoa</taxon>
        <taxon>Ecdysozoa</taxon>
        <taxon>Arthropoda</taxon>
        <taxon>Crustacea</taxon>
        <taxon>Multicrustacea</taxon>
        <taxon>Malacostraca</taxon>
        <taxon>Eumalacostraca</taxon>
        <taxon>Peracarida</taxon>
        <taxon>Amphipoda</taxon>
        <taxon>Senticaudata</taxon>
        <taxon>Talitrida</taxon>
        <taxon>Talitroidea</taxon>
        <taxon>Hyalellidae</taxon>
        <taxon>Hyalella</taxon>
    </lineage>
</organism>
<reference evidence="4" key="4">
    <citation type="submission" date="2025-04" db="UniProtKB">
        <authorList>
            <consortium name="RefSeq"/>
        </authorList>
    </citation>
    <scope>IDENTIFICATION</scope>
    <source>
        <tissue evidence="4">Whole organism</tissue>
    </source>
</reference>
<dbReference type="Proteomes" id="UP000694843">
    <property type="component" value="Unplaced"/>
</dbReference>
<dbReference type="GeneID" id="108675836"/>
<reference evidence="2" key="1">
    <citation type="submission" date="2014-08" db="EMBL/GenBank/DDBJ databases">
        <authorList>
            <person name="Murali S."/>
            <person name="Richards S."/>
            <person name="Bandaranaike D."/>
            <person name="Bellair M."/>
            <person name="Blankenburg K."/>
            <person name="Chao H."/>
            <person name="Dinh H."/>
            <person name="Doddapaneni H."/>
            <person name="Dugan-Rocha S."/>
            <person name="Elkadiri S."/>
            <person name="Gnanaolivu R."/>
            <person name="Hughes D."/>
            <person name="Lee S."/>
            <person name="Li M."/>
            <person name="Ming W."/>
            <person name="Munidasa M."/>
            <person name="Muniz J."/>
            <person name="Nguyen L."/>
            <person name="Osuji N."/>
            <person name="Pu L.-L."/>
            <person name="Puazo M."/>
            <person name="Skinner E."/>
            <person name="Qu C."/>
            <person name="Quiroz J."/>
            <person name="Raj R."/>
            <person name="Weissenberger G."/>
            <person name="Xin Y."/>
            <person name="Zou X."/>
            <person name="Han Y."/>
            <person name="Worley K."/>
            <person name="Muzny D."/>
            <person name="Gibbs R."/>
        </authorList>
    </citation>
    <scope>NUCLEOTIDE SEQUENCE</scope>
    <source>
        <strain evidence="2">HAZT.00-mixed</strain>
        <tissue evidence="2">Whole organism</tissue>
    </source>
</reference>
<name>A0A6A0H348_HYAAZ</name>
<accession>A0A6A0H348</accession>
<gene>
    <name evidence="4" type="primary">LOC108675836</name>
    <name evidence="2" type="ORF">HAZT_HAZT001349</name>
</gene>
<evidence type="ECO:0000313" key="3">
    <source>
        <dbReference type="Proteomes" id="UP000694843"/>
    </source>
</evidence>
<keyword evidence="1" id="KW-0732">Signal</keyword>
<dbReference type="Proteomes" id="UP000711488">
    <property type="component" value="Unassembled WGS sequence"/>
</dbReference>